<name>A0A2M8QGZ0_9CHLR</name>
<dbReference type="Pfam" id="PF00128">
    <property type="entry name" value="Alpha-amylase"/>
    <property type="match status" value="1"/>
</dbReference>
<organism evidence="5 6">
    <name type="scientific">Candidatus Thermofonsia Clade 3 bacterium</name>
    <dbReference type="NCBI Taxonomy" id="2364212"/>
    <lineage>
        <taxon>Bacteria</taxon>
        <taxon>Bacillati</taxon>
        <taxon>Chloroflexota</taxon>
        <taxon>Candidatus Thermofontia</taxon>
        <taxon>Candidatus Thermofonsia Clade 3</taxon>
    </lineage>
</organism>
<reference evidence="5 6" key="1">
    <citation type="submission" date="2017-11" db="EMBL/GenBank/DDBJ databases">
        <title>Evolution of Phototrophy in the Chloroflexi Phylum Driven by Horizontal Gene Transfer.</title>
        <authorList>
            <person name="Ward L.M."/>
            <person name="Hemp J."/>
            <person name="Shih P.M."/>
            <person name="Mcglynn S.E."/>
            <person name="Fischer W."/>
        </authorList>
    </citation>
    <scope>NUCLEOTIDE SEQUENCE [LARGE SCALE GENOMIC DNA]</scope>
    <source>
        <strain evidence="5">JP3_7</strain>
    </source>
</reference>
<evidence type="ECO:0000313" key="6">
    <source>
        <dbReference type="Proteomes" id="UP000230790"/>
    </source>
</evidence>
<feature type="binding site" evidence="3">
    <location>
        <position position="463"/>
    </location>
    <ligand>
        <name>substrate</name>
    </ligand>
</feature>
<dbReference type="PIRSF" id="PIRSF003059">
    <property type="entry name" value="Sucrose_phosphorylase"/>
    <property type="match status" value="1"/>
</dbReference>
<evidence type="ECO:0000313" key="5">
    <source>
        <dbReference type="EMBL" id="PJF49012.1"/>
    </source>
</evidence>
<feature type="binding site" evidence="3">
    <location>
        <position position="154"/>
    </location>
    <ligand>
        <name>substrate</name>
    </ligand>
</feature>
<sequence length="591" mass="65578">MDASYARARQDAIPMASPDRTTALSKISALCRAIYGDVLGAAAYARLQQVIAAHPPLTPKHSAELTQRDAMLITYGDQVRAPGQPPLQTLADFCARHLTGAISTIHLLPFYPYTSDDGFAVVDYRAVNPALGSWADIARLGESFRLMFDAVINHVSAQSAWFQGYLRGEAQYQDYFITVTDRPDLSSVVRPRALPLLTPFDALHGRRTVWTTFSADQIDLNYANPHVLAEMVDVLLFYAARGADFIRLDAVAYLWKEIGTPCIYLPNTHRVIQIFRAALDAVAPHVRLVTETNVPHHDNITYFGDGFNEAQLVYNFALPPLVLHTLQTGDARMLTQWASALSLPSKHVTFLNFLASHDGIGLNPVRGILSGREIHALVTRTLDVGGLISESHTPDGAHRPYEMNVNYFDALSFGARSEAETMDRFIAAHAILMAMQGMPALYFHSLFGSRGWPEGVRQLGHRRAINRQKLDRAELEHALAEPTSRRTRLFTRLTHLLRARAGHPAFHPCGEQRIVSCVPSVFALLRIAPDDRARALCLVNVSAEDQLVQLPWRALLGTNNAVRDLLSGARLNVHGPSLELEPYEARWLSVP</sequence>
<evidence type="ECO:0000256" key="3">
    <source>
        <dbReference type="PIRSR" id="PIRSR003059-2"/>
    </source>
</evidence>
<dbReference type="SUPFAM" id="SSF51445">
    <property type="entry name" value="(Trans)glycosidases"/>
    <property type="match status" value="1"/>
</dbReference>
<dbReference type="GO" id="GO:0005975">
    <property type="term" value="P:carbohydrate metabolic process"/>
    <property type="evidence" value="ECO:0007669"/>
    <property type="project" value="InterPro"/>
</dbReference>
<dbReference type="Gene3D" id="3.20.20.80">
    <property type="entry name" value="Glycosidases"/>
    <property type="match status" value="1"/>
</dbReference>
<feature type="binding site" evidence="3">
    <location>
        <position position="116"/>
    </location>
    <ligand>
        <name>substrate</name>
    </ligand>
</feature>
<comment type="caution">
    <text evidence="5">The sequence shown here is derived from an EMBL/GenBank/DDBJ whole genome shotgun (WGS) entry which is preliminary data.</text>
</comment>
<dbReference type="InterPro" id="IPR016377">
    <property type="entry name" value="Sucrose_GGa_phosphorylase-rel"/>
</dbReference>
<keyword evidence="1" id="KW-0328">Glycosyltransferase</keyword>
<dbReference type="PANTHER" id="PTHR10357">
    <property type="entry name" value="ALPHA-AMYLASE FAMILY MEMBER"/>
    <property type="match status" value="1"/>
</dbReference>
<evidence type="ECO:0000256" key="2">
    <source>
        <dbReference type="ARBA" id="ARBA00022679"/>
    </source>
</evidence>
<dbReference type="GO" id="GO:0016757">
    <property type="term" value="F:glycosyltransferase activity"/>
    <property type="evidence" value="ECO:0007669"/>
    <property type="project" value="UniProtKB-KW"/>
</dbReference>
<dbReference type="InterPro" id="IPR017853">
    <property type="entry name" value="GH"/>
</dbReference>
<dbReference type="InterPro" id="IPR006047">
    <property type="entry name" value="GH13_cat_dom"/>
</dbReference>
<evidence type="ECO:0000259" key="4">
    <source>
        <dbReference type="SMART" id="SM00642"/>
    </source>
</evidence>
<dbReference type="PANTHER" id="PTHR10357:SF214">
    <property type="entry name" value="GLUCOSYLGLYCERATE PHOSPHORYLASE"/>
    <property type="match status" value="1"/>
</dbReference>
<gene>
    <name evidence="5" type="ORF">CUN48_00685</name>
</gene>
<dbReference type="EMBL" id="PGTN01000002">
    <property type="protein sequence ID" value="PJF49012.1"/>
    <property type="molecule type" value="Genomic_DNA"/>
</dbReference>
<dbReference type="AlphaFoldDB" id="A0A2M8QGZ0"/>
<dbReference type="InterPro" id="IPR013780">
    <property type="entry name" value="Glyco_hydro_b"/>
</dbReference>
<dbReference type="Gene3D" id="3.90.400.10">
    <property type="entry name" value="Oligo-1,6-glucosidase, Domain 2"/>
    <property type="match status" value="1"/>
</dbReference>
<dbReference type="InterPro" id="IPR045857">
    <property type="entry name" value="O16G_dom_2"/>
</dbReference>
<dbReference type="InterPro" id="IPR033746">
    <property type="entry name" value="GGa_phosphorylase"/>
</dbReference>
<proteinExistence type="predicted"/>
<feature type="binding site" evidence="3">
    <location>
        <begin position="247"/>
        <end position="249"/>
    </location>
    <ligand>
        <name>substrate</name>
    </ligand>
</feature>
<dbReference type="Proteomes" id="UP000230790">
    <property type="component" value="Unassembled WGS sequence"/>
</dbReference>
<protein>
    <submittedName>
        <fullName evidence="5">Sugar phosphorylase</fullName>
    </submittedName>
</protein>
<feature type="binding site" evidence="3">
    <location>
        <begin position="357"/>
        <end position="358"/>
    </location>
    <ligand>
        <name>substrate</name>
    </ligand>
</feature>
<dbReference type="CDD" id="cd11356">
    <property type="entry name" value="AmyAc_Sucrose_phosphorylase-like_1"/>
    <property type="match status" value="1"/>
</dbReference>
<keyword evidence="2" id="KW-0808">Transferase</keyword>
<accession>A0A2M8QGZ0</accession>
<dbReference type="Gene3D" id="2.60.40.1180">
    <property type="entry name" value="Golgi alpha-mannosidase II"/>
    <property type="match status" value="1"/>
</dbReference>
<dbReference type="SMART" id="SM00642">
    <property type="entry name" value="Aamy"/>
    <property type="match status" value="1"/>
</dbReference>
<evidence type="ECO:0000256" key="1">
    <source>
        <dbReference type="ARBA" id="ARBA00022676"/>
    </source>
</evidence>
<feature type="domain" description="Glycosyl hydrolase family 13 catalytic" evidence="4">
    <location>
        <begin position="88"/>
        <end position="474"/>
    </location>
</feature>